<evidence type="ECO:0000256" key="3">
    <source>
        <dbReference type="SAM" id="SignalP"/>
    </source>
</evidence>
<feature type="transmembrane region" description="Helical" evidence="2">
    <location>
        <begin position="1554"/>
        <end position="1579"/>
    </location>
</feature>
<evidence type="ECO:0000256" key="1">
    <source>
        <dbReference type="SAM" id="MobiDB-lite"/>
    </source>
</evidence>
<feature type="region of interest" description="Disordered" evidence="1">
    <location>
        <begin position="1981"/>
        <end position="2001"/>
    </location>
</feature>
<protein>
    <recommendedName>
        <fullName evidence="4">Tyrosine-protein phosphatase domain-containing protein</fullName>
    </recommendedName>
</protein>
<dbReference type="PANTHER" id="PTHR32525">
    <property type="entry name" value="PROTEIN-TYROSINE-PHOSPHATASE"/>
    <property type="match status" value="1"/>
</dbReference>
<feature type="signal peptide" evidence="3">
    <location>
        <begin position="1"/>
        <end position="20"/>
    </location>
</feature>
<evidence type="ECO:0000259" key="4">
    <source>
        <dbReference type="PROSITE" id="PS50055"/>
    </source>
</evidence>
<dbReference type="InterPro" id="IPR000242">
    <property type="entry name" value="PTP_cat"/>
</dbReference>
<dbReference type="EMBL" id="DS268600">
    <property type="protein sequence ID" value="EFO93280.1"/>
    <property type="molecule type" value="Genomic_DNA"/>
</dbReference>
<dbReference type="SMART" id="SM00404">
    <property type="entry name" value="PTPc_motif"/>
    <property type="match status" value="1"/>
</dbReference>
<dbReference type="Proteomes" id="UP000008281">
    <property type="component" value="Unassembled WGS sequence"/>
</dbReference>
<dbReference type="InterPro" id="IPR029021">
    <property type="entry name" value="Prot-tyrosine_phosphatase-like"/>
</dbReference>
<dbReference type="Pfam" id="PF00102">
    <property type="entry name" value="Y_phosphatase"/>
    <property type="match status" value="1"/>
</dbReference>
<organism evidence="6">
    <name type="scientific">Caenorhabditis remanei</name>
    <name type="common">Caenorhabditis vulgaris</name>
    <dbReference type="NCBI Taxonomy" id="31234"/>
    <lineage>
        <taxon>Eukaryota</taxon>
        <taxon>Metazoa</taxon>
        <taxon>Ecdysozoa</taxon>
        <taxon>Nematoda</taxon>
        <taxon>Chromadorea</taxon>
        <taxon>Rhabditida</taxon>
        <taxon>Rhabditina</taxon>
        <taxon>Rhabditomorpha</taxon>
        <taxon>Rhabditoidea</taxon>
        <taxon>Rhabditidae</taxon>
        <taxon>Peloderinae</taxon>
        <taxon>Caenorhabditis</taxon>
    </lineage>
</organism>
<reference evidence="5" key="1">
    <citation type="submission" date="2007-07" db="EMBL/GenBank/DDBJ databases">
        <title>PCAP assembly of the Caenorhabditis remanei genome.</title>
        <authorList>
            <consortium name="The Caenorhabditis remanei Sequencing Consortium"/>
            <person name="Wilson R.K."/>
        </authorList>
    </citation>
    <scope>NUCLEOTIDE SEQUENCE [LARGE SCALE GENOMIC DNA]</scope>
    <source>
        <strain evidence="5">PB4641</strain>
    </source>
</reference>
<dbReference type="InParanoid" id="E3NCP5"/>
<dbReference type="Gene3D" id="3.90.190.10">
    <property type="entry name" value="Protein tyrosine phosphatase superfamily"/>
    <property type="match status" value="1"/>
</dbReference>
<evidence type="ECO:0000256" key="2">
    <source>
        <dbReference type="SAM" id="Phobius"/>
    </source>
</evidence>
<dbReference type="SMART" id="SM00194">
    <property type="entry name" value="PTPc"/>
    <property type="match status" value="1"/>
</dbReference>
<dbReference type="Pfam" id="PF02206">
    <property type="entry name" value="WSN"/>
    <property type="match status" value="2"/>
</dbReference>
<dbReference type="SMART" id="SM00453">
    <property type="entry name" value="WSN"/>
    <property type="match status" value="2"/>
</dbReference>
<dbReference type="InterPro" id="IPR003125">
    <property type="entry name" value="WSN"/>
</dbReference>
<feature type="domain" description="Tyrosine-protein phosphatase" evidence="4">
    <location>
        <begin position="1646"/>
        <end position="1919"/>
    </location>
</feature>
<dbReference type="PROSITE" id="PS50055">
    <property type="entry name" value="TYR_PHOSPHATASE_PTP"/>
    <property type="match status" value="1"/>
</dbReference>
<dbReference type="eggNOG" id="ENOG502QQEE">
    <property type="taxonomic scope" value="Eukaryota"/>
</dbReference>
<evidence type="ECO:0000313" key="5">
    <source>
        <dbReference type="EMBL" id="EFO93280.1"/>
    </source>
</evidence>
<keyword evidence="2" id="KW-0812">Transmembrane</keyword>
<name>E3NCP5_CAERE</name>
<keyword evidence="3" id="KW-0732">Signal</keyword>
<dbReference type="HOGENOM" id="CLU_233906_0_0_1"/>
<evidence type="ECO:0000313" key="6">
    <source>
        <dbReference type="Proteomes" id="UP000008281"/>
    </source>
</evidence>
<dbReference type="CDD" id="cd00047">
    <property type="entry name" value="PTPc"/>
    <property type="match status" value="1"/>
</dbReference>
<dbReference type="PANTHER" id="PTHR32525:SF3">
    <property type="entry name" value="DOMAIN OF UNKNOWN FUNCTION WSN DOMAIN-CONTAINING PROTEIN-RELATED"/>
    <property type="match status" value="1"/>
</dbReference>
<proteinExistence type="predicted"/>
<keyword evidence="6" id="KW-1185">Reference proteome</keyword>
<keyword evidence="2" id="KW-0472">Membrane</keyword>
<dbReference type="SUPFAM" id="SSF52799">
    <property type="entry name" value="(Phosphotyrosine protein) phosphatases II"/>
    <property type="match status" value="1"/>
</dbReference>
<gene>
    <name evidence="5" type="ORF">CRE_21545</name>
</gene>
<accession>E3NCP5</accession>
<dbReference type="STRING" id="31234.E3NCP5"/>
<feature type="compositionally biased region" description="Basic residues" evidence="1">
    <location>
        <begin position="1981"/>
        <end position="1992"/>
    </location>
</feature>
<dbReference type="InterPro" id="IPR003595">
    <property type="entry name" value="Tyr_Pase_cat"/>
</dbReference>
<dbReference type="GO" id="GO:0004725">
    <property type="term" value="F:protein tyrosine phosphatase activity"/>
    <property type="evidence" value="ECO:0007669"/>
    <property type="project" value="InterPro"/>
</dbReference>
<sequence>MIVSGHAVTLILIVSLLVSSEPLPNIRVRRTTDDNFNILIENLQKLARLSNGVSLEIGLLDGSIPPTDVISELLPIRSAKDIIDFNSIGIDAAISEIQLLRGKWDGSPEVVAIEDRLVFLESIRSSFDWAELKSSVRRDEYKKELGVVATGLRAKKQGITNIIGSIDFPKAILQRFSSNGEWSNGVDATKVDLAFNIITSSANTQTLEEVENIAKNLDATLAEFEFSRGIMVKSTFLEILDQERHLRTSLSVPVPVTDESLKKLGQNLKNFNTAREKTVSAHPQIKTIRDLIRRRRWYEYTAGLHEGAKDLDKLKSDVEDDWIGKHIKDRQVVRENLKSIFSNFDGLSTNLKSIESNWTFLSDKPGKLATKSVIHKLLEISDMPDNLKLVTTMTTLLHCNSNETLPIPNSNGNEEIQQNISLLNLNVGALLGFRHKFEYTMDLKNLSELKNIFTQAMNSTKPKPEVVAEVVRQINESDSFSSIMEKLERLRDDLSRIGEHLDSIPALAEEITGTFSVINNYYTSLNYTSFLDCLDEVGENSADLKAVIELGRKKVLEDSDVEKLSLVMKNIIDSKILLENTIRSGEKINEVKTREALGLKESLPNAEKISRKLGMAVQGLVAIKVAYEQKKNLKPLFGRSMNIPGLQKTFYRIDNFLATLNETRRKRESENTDFTNFKSLGVILNHADRIPGFVKTIKVSLNKTSPENKKLLICTIVTFSILSCLLLFVTVQIGCSKYQNAGKNKEKSRKEMVTEKSSQNSKSMIVFGHAVTVIVSLLISTPCEPRRVRRATDDNLNTLIENLQKLARLSNGVSLEIGLLDGSIPSADVISELLHIGSAKDLIDFNSTGIDAAISEIQSLTGKWDASSEVVALEDRLAFLEWIRSSFDWAELRSSVRRDEYKKELGVVATGLRAKKQGITNIIGSIDFPKAFLQRFSSNGEWSNGVDATKVDLAFNIITSSANTQTLEEVENIAKNLDATLAEFEFALEIISKSTFLEILDEERHLRTRLSVPVPVTDETIKKLGQNLKTFNTARENIVSAHPQIKTIRDLIRKRRWYEYTAGLPEGAKDLDKLKSDVEDDWIGKHINGKGVVRDNLKSIFSNFDGLSTSLKSIKSNWTFLSDKPGKLATKSVIHKLLEISDMPDNLKLVTTMTTLLHCNSNETLPIPNSNGNEEIYSNISLLNRNVGALLGFRHKFEYTMDLKNLSELKNIFTQAMNATKPKPEVVADVVKQINQTRSFPSIMQFLERLRSDLTTIQNYLDSIPALADYINSTFGVIDNYYASLNYSTFLACLDKVGEDRGDLKAVIELGRDGEILEDADVQKLNQTMKNIIDSKILLENAMRSVEKVKASETLSLKKSLPNSLEVSRRLGIAVRGLVAIRVAYEQKEGVKSVVKKIPELQKTFNGIDNFLTTVNSSRRKFRRKRDPTESDFKNLGGILEDADKIPGALIDVKAIKMDPTSKTYIEELRALDILENLDLNFGKFGFKKATKSLEDMDQFFLDYVKVMIAGEPTTRIYHPQPYEPEVTVDPVFWRELQEWNSATVRDGRKVLFVFYWVLAAIAISLVLGCVIFLIWINVKSCINKRRQKWEESLAPKNLQPVNQERKMSPEEYWKQPNLLEEQETQKTDEQLTTLPVAVVADIKLKNERDSMMPRQWCDQFLSGIRRMGNSKSSTPKTFRCPPESLVKITGFLDASYDACTMTLGPNTDWIIAKAPSRMRRGQDVRQSSLAKFWAIIFQHNVQLVVQLGRFVESGHVACAKFYQGDPGKVSIYGRYKVRTLSIHASGAPPQEFEMFRTMIYFTLYKIKITDLEDKKAKPKFMQIICYKEWNHHGPPRFSNTTVDIVKYCGIGNKKVLVVSPDGVERAGAFVAIKLGIDMCFKQEVTSLAQVIQPVVDVLYDAIQSSKEVFFCIYSITTGIANEACIPDLPEYDALLYYYQQFYHEQYPIAYSEDSDKVRRCLNDKRAMEMFCAGMRENRRRRDKQLKWKPKKRVEEQEDSD</sequence>
<dbReference type="OMA" id="DVEDDWI"/>
<feature type="chain" id="PRO_5003176368" description="Tyrosine-protein phosphatase domain-containing protein" evidence="3">
    <location>
        <begin position="21"/>
        <end position="2001"/>
    </location>
</feature>
<keyword evidence="2" id="KW-1133">Transmembrane helix</keyword>